<proteinExistence type="predicted"/>
<accession>A0A9D4GZ08</accession>
<evidence type="ECO:0000256" key="1">
    <source>
        <dbReference type="SAM" id="MobiDB-lite"/>
    </source>
</evidence>
<feature type="compositionally biased region" description="Polar residues" evidence="1">
    <location>
        <begin position="304"/>
        <end position="319"/>
    </location>
</feature>
<reference evidence="2" key="1">
    <citation type="journal article" date="2019" name="bioRxiv">
        <title>The Genome of the Zebra Mussel, Dreissena polymorpha: A Resource for Invasive Species Research.</title>
        <authorList>
            <person name="McCartney M.A."/>
            <person name="Auch B."/>
            <person name="Kono T."/>
            <person name="Mallez S."/>
            <person name="Zhang Y."/>
            <person name="Obille A."/>
            <person name="Becker A."/>
            <person name="Abrahante J.E."/>
            <person name="Garbe J."/>
            <person name="Badalamenti J.P."/>
            <person name="Herman A."/>
            <person name="Mangelson H."/>
            <person name="Liachko I."/>
            <person name="Sullivan S."/>
            <person name="Sone E.D."/>
            <person name="Koren S."/>
            <person name="Silverstein K.A.T."/>
            <person name="Beckman K.B."/>
            <person name="Gohl D.M."/>
        </authorList>
    </citation>
    <scope>NUCLEOTIDE SEQUENCE</scope>
    <source>
        <strain evidence="2">Duluth1</strain>
        <tissue evidence="2">Whole animal</tissue>
    </source>
</reference>
<reference evidence="2" key="2">
    <citation type="submission" date="2020-11" db="EMBL/GenBank/DDBJ databases">
        <authorList>
            <person name="McCartney M.A."/>
            <person name="Auch B."/>
            <person name="Kono T."/>
            <person name="Mallez S."/>
            <person name="Becker A."/>
            <person name="Gohl D.M."/>
            <person name="Silverstein K.A.T."/>
            <person name="Koren S."/>
            <person name="Bechman K.B."/>
            <person name="Herman A."/>
            <person name="Abrahante J.E."/>
            <person name="Garbe J."/>
        </authorList>
    </citation>
    <scope>NUCLEOTIDE SEQUENCE</scope>
    <source>
        <strain evidence="2">Duluth1</strain>
        <tissue evidence="2">Whole animal</tissue>
    </source>
</reference>
<comment type="caution">
    <text evidence="2">The sequence shown here is derived from an EMBL/GenBank/DDBJ whole genome shotgun (WGS) entry which is preliminary data.</text>
</comment>
<feature type="region of interest" description="Disordered" evidence="1">
    <location>
        <begin position="291"/>
        <end position="350"/>
    </location>
</feature>
<dbReference type="EMBL" id="JAIWYP010000005">
    <property type="protein sequence ID" value="KAH3825447.1"/>
    <property type="molecule type" value="Genomic_DNA"/>
</dbReference>
<name>A0A9D4GZ08_DREPO</name>
<sequence>MQRPNRPMQDQLLQNVQNQVSLLQGAGASGSGSLLSRMSENVNRITQRLMNSMNSGPGFDSVNNNVMSPVNLLLQPTQNLQNQILNGNDNNPSQIRLLSSPSGSQQILPGKFDGLNIIVRNGSSTPMIFQQPKSGAAQPNDANLALGNLFTSLGFTSPQLSQNFGNLQGDGRPSPALPSNQFSVFLGQTPDVNAGTMLNLGGLLQPMIGGAQVQSFSLPVEQAADIKSSIGQRTQNDVRNNQAGITSQLPDSTALNIEIARRSNNAIRTNADAGAPNMRFGNIFGSGFTSNTDRNSVGVDSGRPRTSSNTGDAAQSSLPGINVGSGPRVSLTPTTSAPPKTPSIPRQSATPADTVSKILLPFDIVYCYFYKGWMVSVLT</sequence>
<protein>
    <submittedName>
        <fullName evidence="2">Uncharacterized protein</fullName>
    </submittedName>
</protein>
<organism evidence="2 3">
    <name type="scientific">Dreissena polymorpha</name>
    <name type="common">Zebra mussel</name>
    <name type="synonym">Mytilus polymorpha</name>
    <dbReference type="NCBI Taxonomy" id="45954"/>
    <lineage>
        <taxon>Eukaryota</taxon>
        <taxon>Metazoa</taxon>
        <taxon>Spiralia</taxon>
        <taxon>Lophotrochozoa</taxon>
        <taxon>Mollusca</taxon>
        <taxon>Bivalvia</taxon>
        <taxon>Autobranchia</taxon>
        <taxon>Heteroconchia</taxon>
        <taxon>Euheterodonta</taxon>
        <taxon>Imparidentia</taxon>
        <taxon>Neoheterodontei</taxon>
        <taxon>Myida</taxon>
        <taxon>Dreissenoidea</taxon>
        <taxon>Dreissenidae</taxon>
        <taxon>Dreissena</taxon>
    </lineage>
</organism>
<dbReference type="Proteomes" id="UP000828390">
    <property type="component" value="Unassembled WGS sequence"/>
</dbReference>
<evidence type="ECO:0000313" key="3">
    <source>
        <dbReference type="Proteomes" id="UP000828390"/>
    </source>
</evidence>
<dbReference type="AlphaFoldDB" id="A0A9D4GZ08"/>
<gene>
    <name evidence="2" type="ORF">DPMN_127322</name>
</gene>
<evidence type="ECO:0000313" key="2">
    <source>
        <dbReference type="EMBL" id="KAH3825447.1"/>
    </source>
</evidence>
<keyword evidence="3" id="KW-1185">Reference proteome</keyword>